<comment type="subcellular location">
    <subcellularLocation>
        <location evidence="1">Mitochondrion</location>
    </subcellularLocation>
</comment>
<evidence type="ECO:0000256" key="2">
    <source>
        <dbReference type="ARBA" id="ARBA00005543"/>
    </source>
</evidence>
<keyword evidence="5" id="KW-0496">Mitochondrion</keyword>
<dbReference type="GO" id="GO:0005739">
    <property type="term" value="C:mitochondrion"/>
    <property type="evidence" value="ECO:0007669"/>
    <property type="project" value="UniProtKB-SubCell"/>
</dbReference>
<dbReference type="EMBL" id="KV453843">
    <property type="protein sequence ID" value="ODV89006.1"/>
    <property type="molecule type" value="Genomic_DNA"/>
</dbReference>
<dbReference type="SUPFAM" id="SSF56112">
    <property type="entry name" value="Protein kinase-like (PK-like)"/>
    <property type="match status" value="1"/>
</dbReference>
<dbReference type="OrthoDB" id="2968323at2759"/>
<dbReference type="InterPro" id="IPR011009">
    <property type="entry name" value="Kinase-like_dom_sf"/>
</dbReference>
<name>A0A1E4TB69_9ASCO</name>
<organism evidence="7 8">
    <name type="scientific">Tortispora caseinolytica NRRL Y-17796</name>
    <dbReference type="NCBI Taxonomy" id="767744"/>
    <lineage>
        <taxon>Eukaryota</taxon>
        <taxon>Fungi</taxon>
        <taxon>Dikarya</taxon>
        <taxon>Ascomycota</taxon>
        <taxon>Saccharomycotina</taxon>
        <taxon>Trigonopsidomycetes</taxon>
        <taxon>Trigonopsidales</taxon>
        <taxon>Trigonopsidaceae</taxon>
        <taxon>Tortispora</taxon>
    </lineage>
</organism>
<keyword evidence="4" id="KW-0809">Transit peptide</keyword>
<comment type="similarity">
    <text evidence="2">Belongs to the AIM9 family.</text>
</comment>
<dbReference type="InterPro" id="IPR051035">
    <property type="entry name" value="Mito_inheritance_9"/>
</dbReference>
<evidence type="ECO:0000256" key="5">
    <source>
        <dbReference type="ARBA" id="ARBA00023128"/>
    </source>
</evidence>
<reference evidence="8" key="1">
    <citation type="submission" date="2016-02" db="EMBL/GenBank/DDBJ databases">
        <title>Comparative genomics of biotechnologically important yeasts.</title>
        <authorList>
            <consortium name="DOE Joint Genome Institute"/>
            <person name="Riley R."/>
            <person name="Haridas S."/>
            <person name="Wolfe K.H."/>
            <person name="Lopes M.R."/>
            <person name="Hittinger C.T."/>
            <person name="Goker M."/>
            <person name="Salamov A."/>
            <person name="Wisecaver J."/>
            <person name="Long T.M."/>
            <person name="Aerts A.L."/>
            <person name="Barry K."/>
            <person name="Choi C."/>
            <person name="Clum A."/>
            <person name="Coughlan A.Y."/>
            <person name="Deshpande S."/>
            <person name="Douglass A.P."/>
            <person name="Hanson S.J."/>
            <person name="Klenk H.-P."/>
            <person name="Labutti K."/>
            <person name="Lapidus A."/>
            <person name="Lindquist E."/>
            <person name="Lipzen A."/>
            <person name="Meier-Kolthoff J.P."/>
            <person name="Ohm R.A."/>
            <person name="Otillar R.P."/>
            <person name="Pangilinan J."/>
            <person name="Peng Y."/>
            <person name="Rokas A."/>
            <person name="Rosa C.A."/>
            <person name="Scheuner C."/>
            <person name="Sibirny A.A."/>
            <person name="Slot J.C."/>
            <person name="Stielow J.B."/>
            <person name="Sun H."/>
            <person name="Kurtzman C.P."/>
            <person name="Blackwell M."/>
            <person name="Jeffries T.W."/>
            <person name="Grigoriev I.V."/>
        </authorList>
    </citation>
    <scope>NUCLEOTIDE SEQUENCE [LARGE SCALE GENOMIC DNA]</scope>
    <source>
        <strain evidence="8">NRRL Y-17796</strain>
    </source>
</reference>
<proteinExistence type="inferred from homology"/>
<accession>A0A1E4TB69</accession>
<dbReference type="Proteomes" id="UP000095023">
    <property type="component" value="Unassembled WGS sequence"/>
</dbReference>
<gene>
    <name evidence="7" type="ORF">CANCADRAFT_3646</name>
</gene>
<evidence type="ECO:0000313" key="7">
    <source>
        <dbReference type="EMBL" id="ODV89006.1"/>
    </source>
</evidence>
<evidence type="ECO:0000256" key="1">
    <source>
        <dbReference type="ARBA" id="ARBA00004173"/>
    </source>
</evidence>
<dbReference type="PANTHER" id="PTHR36091:SF1">
    <property type="entry name" value="ALTERED INHERITANCE OF MITOCHONDRIA PROTEIN 9, MITOCHONDRIAL"/>
    <property type="match status" value="1"/>
</dbReference>
<keyword evidence="8" id="KW-1185">Reference proteome</keyword>
<evidence type="ECO:0000256" key="3">
    <source>
        <dbReference type="ARBA" id="ARBA00016197"/>
    </source>
</evidence>
<protein>
    <recommendedName>
        <fullName evidence="3">Altered inheritance of mitochondria protein 9, mitochondrial</fullName>
    </recommendedName>
    <alternativeName>
        <fullName evidence="6">Found in mitochondrial proteome protein 29</fullName>
    </alternativeName>
</protein>
<evidence type="ECO:0000313" key="8">
    <source>
        <dbReference type="Proteomes" id="UP000095023"/>
    </source>
</evidence>
<evidence type="ECO:0000256" key="6">
    <source>
        <dbReference type="ARBA" id="ARBA00031849"/>
    </source>
</evidence>
<sequence>MLQCLKSISFRGLRYVIPHSGLSGRFYSTEKPVDAETFFQYSWGSWLSNNAYERKRRTTYFDLEALQDLVRQISGPDSVISSMNSIFEGKHHRIYSMQLKNDKQYVLRIPYSLGDAEQRERRLKSEVATMDFVQKKVGLSVPNILSWSPTSKNSLKTAYMLMDYSSATPMMRDWDPMADKIVKKDWIDPVSKAYCALASVKFNKFGSLYFTDDVSKELQSDLPYEGETDLTLTDRWRIGPSTDPLFLKTMHNENVFSGPFNTPQEYVSAIASAQIALHSDNEFAVYIYKKFETIAMNILEVNGMENDIVSARLCYHDLDASNIGFEEDKKPVFFDFEGSSIIPFSFVGAPRFLRYNGIPVFSKTELEGYEKFDEATKRQIDFMAAYTENQFIFEFGVKQNAPQLIGAFTPRLKRLNELIRLGSSTLFYEDYIDLGQAMVEACQHWALLSGAENAEPPLTFSEDEISKLNSIFDEWVTKQNTTPFLLTKGWVPQQQFEDMVSKGMLVKNDTGDYEFKAPETNQQ</sequence>
<dbReference type="PANTHER" id="PTHR36091">
    <property type="entry name" value="ALTERED INHERITANCE OF MITOCHONDRIA PROTEIN 9, MITOCHONDRIAL"/>
    <property type="match status" value="1"/>
</dbReference>
<dbReference type="AlphaFoldDB" id="A0A1E4TB69"/>
<evidence type="ECO:0000256" key="4">
    <source>
        <dbReference type="ARBA" id="ARBA00022946"/>
    </source>
</evidence>